<accession>A0A9D1V760</accession>
<dbReference type="SUPFAM" id="SSF51658">
    <property type="entry name" value="Xylose isomerase-like"/>
    <property type="match status" value="1"/>
</dbReference>
<sequence>MILGQNFRCGFYEIPPAERMDAIRRAGFDAVMFWWGNEFDSTDGDKHLRMRLAIKNRLKVNTLHFPSTFADRLWRKECCEEYADEIIDALRDCATYGVENLVLHTTRKLITPPFNEEGLNAIGRASVQAGKLGVNIALENTRFPAYNAYIYKNIPSPRLTLCYDTGHEHCYTKDKNILDQFGDKLSTTHIHDNDGTCDQHHLMGEGNINFAPIFDRLKKLGLKYYNLESYCDEKSRYYGKCTLSEFLSLSYRTLTGFLTDSDRVFSLRG</sequence>
<feature type="domain" description="Xylose isomerase-like TIM barrel" evidence="1">
    <location>
        <begin position="21"/>
        <end position="229"/>
    </location>
</feature>
<proteinExistence type="predicted"/>
<dbReference type="InterPro" id="IPR013022">
    <property type="entry name" value="Xyl_isomerase-like_TIM-brl"/>
</dbReference>
<dbReference type="Proteomes" id="UP000824204">
    <property type="component" value="Unassembled WGS sequence"/>
</dbReference>
<name>A0A9D1V760_9FIRM</name>
<comment type="caution">
    <text evidence="2">The sequence shown here is derived from an EMBL/GenBank/DDBJ whole genome shotgun (WGS) entry which is preliminary data.</text>
</comment>
<evidence type="ECO:0000313" key="3">
    <source>
        <dbReference type="Proteomes" id="UP000824204"/>
    </source>
</evidence>
<dbReference type="PANTHER" id="PTHR12110">
    <property type="entry name" value="HYDROXYPYRUVATE ISOMERASE"/>
    <property type="match status" value="1"/>
</dbReference>
<gene>
    <name evidence="2" type="ORF">H9741_02170</name>
</gene>
<dbReference type="Gene3D" id="3.20.20.150">
    <property type="entry name" value="Divalent-metal-dependent TIM barrel enzymes"/>
    <property type="match status" value="1"/>
</dbReference>
<dbReference type="InterPro" id="IPR036237">
    <property type="entry name" value="Xyl_isomerase-like_sf"/>
</dbReference>
<dbReference type="AlphaFoldDB" id="A0A9D1V760"/>
<reference evidence="2" key="1">
    <citation type="journal article" date="2021" name="PeerJ">
        <title>Extensive microbial diversity within the chicken gut microbiome revealed by metagenomics and culture.</title>
        <authorList>
            <person name="Gilroy R."/>
            <person name="Ravi A."/>
            <person name="Getino M."/>
            <person name="Pursley I."/>
            <person name="Horton D.L."/>
            <person name="Alikhan N.F."/>
            <person name="Baker D."/>
            <person name="Gharbi K."/>
            <person name="Hall N."/>
            <person name="Watson M."/>
            <person name="Adriaenssens E.M."/>
            <person name="Foster-Nyarko E."/>
            <person name="Jarju S."/>
            <person name="Secka A."/>
            <person name="Antonio M."/>
            <person name="Oren A."/>
            <person name="Chaudhuri R.R."/>
            <person name="La Ragione R."/>
            <person name="Hildebrand F."/>
            <person name="Pallen M.J."/>
        </authorList>
    </citation>
    <scope>NUCLEOTIDE SEQUENCE</scope>
    <source>
        <strain evidence="2">811</strain>
    </source>
</reference>
<protein>
    <submittedName>
        <fullName evidence="2">Sugar phosphate isomerase/epimerase</fullName>
    </submittedName>
</protein>
<dbReference type="GO" id="GO:0016853">
    <property type="term" value="F:isomerase activity"/>
    <property type="evidence" value="ECO:0007669"/>
    <property type="project" value="UniProtKB-KW"/>
</dbReference>
<dbReference type="InterPro" id="IPR050312">
    <property type="entry name" value="IolE/XylAMocC-like"/>
</dbReference>
<reference evidence="2" key="2">
    <citation type="submission" date="2021-04" db="EMBL/GenBank/DDBJ databases">
        <authorList>
            <person name="Gilroy R."/>
        </authorList>
    </citation>
    <scope>NUCLEOTIDE SEQUENCE</scope>
    <source>
        <strain evidence="2">811</strain>
    </source>
</reference>
<evidence type="ECO:0000259" key="1">
    <source>
        <dbReference type="Pfam" id="PF01261"/>
    </source>
</evidence>
<keyword evidence="2" id="KW-0413">Isomerase</keyword>
<organism evidence="2 3">
    <name type="scientific">Candidatus Borkfalkia faecipullorum</name>
    <dbReference type="NCBI Taxonomy" id="2838510"/>
    <lineage>
        <taxon>Bacteria</taxon>
        <taxon>Bacillati</taxon>
        <taxon>Bacillota</taxon>
        <taxon>Clostridia</taxon>
        <taxon>Christensenellales</taxon>
        <taxon>Christensenellaceae</taxon>
        <taxon>Candidatus Borkfalkia</taxon>
    </lineage>
</organism>
<dbReference type="EMBL" id="DXFX01000029">
    <property type="protein sequence ID" value="HIX07258.1"/>
    <property type="molecule type" value="Genomic_DNA"/>
</dbReference>
<dbReference type="Pfam" id="PF01261">
    <property type="entry name" value="AP_endonuc_2"/>
    <property type="match status" value="1"/>
</dbReference>
<evidence type="ECO:0000313" key="2">
    <source>
        <dbReference type="EMBL" id="HIX07258.1"/>
    </source>
</evidence>